<evidence type="ECO:0000313" key="7">
    <source>
        <dbReference type="Proteomes" id="UP000319210"/>
    </source>
</evidence>
<proteinExistence type="predicted"/>
<dbReference type="InterPro" id="IPR000843">
    <property type="entry name" value="HTH_LacI"/>
</dbReference>
<evidence type="ECO:0000313" key="6">
    <source>
        <dbReference type="EMBL" id="GEB52985.1"/>
    </source>
</evidence>
<dbReference type="Proteomes" id="UP000319210">
    <property type="component" value="Unassembled WGS sequence"/>
</dbReference>
<dbReference type="PANTHER" id="PTHR30146:SF109">
    <property type="entry name" value="HTH-TYPE TRANSCRIPTIONAL REGULATOR GALS"/>
    <property type="match status" value="1"/>
</dbReference>
<dbReference type="GO" id="GO:0003700">
    <property type="term" value="F:DNA-binding transcription factor activity"/>
    <property type="evidence" value="ECO:0007669"/>
    <property type="project" value="TreeGrafter"/>
</dbReference>
<dbReference type="Pfam" id="PF00356">
    <property type="entry name" value="LacI"/>
    <property type="match status" value="1"/>
</dbReference>
<evidence type="ECO:0000256" key="4">
    <source>
        <dbReference type="SAM" id="MobiDB-lite"/>
    </source>
</evidence>
<dbReference type="Pfam" id="PF13377">
    <property type="entry name" value="Peripla_BP_3"/>
    <property type="match status" value="1"/>
</dbReference>
<dbReference type="Gene3D" id="1.10.260.40">
    <property type="entry name" value="lambda repressor-like DNA-binding domains"/>
    <property type="match status" value="1"/>
</dbReference>
<evidence type="ECO:0000256" key="1">
    <source>
        <dbReference type="ARBA" id="ARBA00023015"/>
    </source>
</evidence>
<dbReference type="SUPFAM" id="SSF47413">
    <property type="entry name" value="lambda repressor-like DNA-binding domains"/>
    <property type="match status" value="1"/>
</dbReference>
<feature type="domain" description="HTH lacI-type" evidence="5">
    <location>
        <begin position="9"/>
        <end position="63"/>
    </location>
</feature>
<dbReference type="AlphaFoldDB" id="A0A4Y3R5R9"/>
<dbReference type="PROSITE" id="PS50932">
    <property type="entry name" value="HTH_LACI_2"/>
    <property type="match status" value="1"/>
</dbReference>
<reference evidence="6 7" key="1">
    <citation type="submission" date="2019-06" db="EMBL/GenBank/DDBJ databases">
        <title>Whole genome shotgun sequence of Streptomyces cacaoi subsp. cacaoi NBRC 12748.</title>
        <authorList>
            <person name="Hosoyama A."/>
            <person name="Uohara A."/>
            <person name="Ohji S."/>
            <person name="Ichikawa N."/>
        </authorList>
    </citation>
    <scope>NUCLEOTIDE SEQUENCE [LARGE SCALE GENOMIC DNA]</scope>
    <source>
        <strain evidence="6 7">NBRC 12748</strain>
    </source>
</reference>
<dbReference type="PANTHER" id="PTHR30146">
    <property type="entry name" value="LACI-RELATED TRANSCRIPTIONAL REPRESSOR"/>
    <property type="match status" value="1"/>
</dbReference>
<keyword evidence="2" id="KW-0238">DNA-binding</keyword>
<keyword evidence="1" id="KW-0805">Transcription regulation</keyword>
<dbReference type="GO" id="GO:0000976">
    <property type="term" value="F:transcription cis-regulatory region binding"/>
    <property type="evidence" value="ECO:0007669"/>
    <property type="project" value="TreeGrafter"/>
</dbReference>
<gene>
    <name evidence="6" type="ORF">SCA03_55360</name>
</gene>
<comment type="caution">
    <text evidence="6">The sequence shown here is derived from an EMBL/GenBank/DDBJ whole genome shotgun (WGS) entry which is preliminary data.</text>
</comment>
<dbReference type="SMART" id="SM00354">
    <property type="entry name" value="HTH_LACI"/>
    <property type="match status" value="1"/>
</dbReference>
<dbReference type="RefSeq" id="WP_141275716.1">
    <property type="nucleotide sequence ID" value="NZ_BJMM01000040.1"/>
</dbReference>
<evidence type="ECO:0000256" key="3">
    <source>
        <dbReference type="ARBA" id="ARBA00023163"/>
    </source>
</evidence>
<dbReference type="Gene3D" id="3.40.50.2300">
    <property type="match status" value="2"/>
</dbReference>
<dbReference type="InterPro" id="IPR028082">
    <property type="entry name" value="Peripla_BP_I"/>
</dbReference>
<sequence length="363" mass="37974">MPTARPTRPTLEAVAAHAGVSRATVSRVVNGGAGVRAEVRERVRRSVRALGYAPNIAARSLVTRRTGAVAVVIAEPESRVFTDPFFSRQLRGIGRELARHDTQSLLMLQERDEDHERIGRYLAGGHVDGALMFSLHGPPPGAAAVRAGLPTVYGGRPGWPGADADPGLSYVDADNAGGARLAVTHLLAAGRRRIAVLTGPLDQTSAQDRLAGYHEALRAAGLEPEPSLAENGGFTVEGGARAMARLLEREPALDAVFAGSDQMAVGALRSLREAGRRVPGDVAVVGFDDLESAAWTDPPLTTVRQDVEGMGRLMARLLLRRIAAGGAAPGPGEPEPEPGPAGPAEADTGPVITEARLVLRESA</sequence>
<dbReference type="CDD" id="cd01392">
    <property type="entry name" value="HTH_LacI"/>
    <property type="match status" value="1"/>
</dbReference>
<evidence type="ECO:0000259" key="5">
    <source>
        <dbReference type="PROSITE" id="PS50932"/>
    </source>
</evidence>
<accession>A0A4Y3R5R9</accession>
<feature type="region of interest" description="Disordered" evidence="4">
    <location>
        <begin position="325"/>
        <end position="351"/>
    </location>
</feature>
<evidence type="ECO:0000256" key="2">
    <source>
        <dbReference type="ARBA" id="ARBA00023125"/>
    </source>
</evidence>
<dbReference type="EMBL" id="BJMM01000040">
    <property type="protein sequence ID" value="GEB52985.1"/>
    <property type="molecule type" value="Genomic_DNA"/>
</dbReference>
<keyword evidence="3" id="KW-0804">Transcription</keyword>
<organism evidence="6 7">
    <name type="scientific">Streptomyces cacaoi</name>
    <dbReference type="NCBI Taxonomy" id="1898"/>
    <lineage>
        <taxon>Bacteria</taxon>
        <taxon>Bacillati</taxon>
        <taxon>Actinomycetota</taxon>
        <taxon>Actinomycetes</taxon>
        <taxon>Kitasatosporales</taxon>
        <taxon>Streptomycetaceae</taxon>
        <taxon>Streptomyces</taxon>
    </lineage>
</organism>
<name>A0A4Y3R5R9_STRCI</name>
<dbReference type="InterPro" id="IPR046335">
    <property type="entry name" value="LacI/GalR-like_sensor"/>
</dbReference>
<dbReference type="SUPFAM" id="SSF53822">
    <property type="entry name" value="Periplasmic binding protein-like I"/>
    <property type="match status" value="1"/>
</dbReference>
<feature type="compositionally biased region" description="Pro residues" evidence="4">
    <location>
        <begin position="331"/>
        <end position="341"/>
    </location>
</feature>
<protein>
    <submittedName>
        <fullName evidence="6">LacI family transcriptional regulator</fullName>
    </submittedName>
</protein>
<dbReference type="InterPro" id="IPR010982">
    <property type="entry name" value="Lambda_DNA-bd_dom_sf"/>
</dbReference>
<keyword evidence="7" id="KW-1185">Reference proteome</keyword>
<dbReference type="OrthoDB" id="4268837at2"/>
<dbReference type="CDD" id="cd06267">
    <property type="entry name" value="PBP1_LacI_sugar_binding-like"/>
    <property type="match status" value="1"/>
</dbReference>